<protein>
    <submittedName>
        <fullName evidence="1">Uncharacterized protein</fullName>
    </submittedName>
</protein>
<comment type="caution">
    <text evidence="1">The sequence shown here is derived from an EMBL/GenBank/DDBJ whole genome shotgun (WGS) entry which is preliminary data.</text>
</comment>
<reference evidence="1" key="1">
    <citation type="submission" date="2021-01" db="EMBL/GenBank/DDBJ databases">
        <title>Whole genome shotgun sequence of Acrocarpospora phusangensis NBRC 108782.</title>
        <authorList>
            <person name="Komaki H."/>
            <person name="Tamura T."/>
        </authorList>
    </citation>
    <scope>NUCLEOTIDE SEQUENCE</scope>
    <source>
        <strain evidence="1">NBRC 108782</strain>
    </source>
</reference>
<evidence type="ECO:0000313" key="2">
    <source>
        <dbReference type="Proteomes" id="UP000640052"/>
    </source>
</evidence>
<name>A0A919Q9Q5_9ACTN</name>
<dbReference type="AlphaFoldDB" id="A0A919Q9Q5"/>
<evidence type="ECO:0000313" key="1">
    <source>
        <dbReference type="EMBL" id="GIH25124.1"/>
    </source>
</evidence>
<accession>A0A919Q9Q5</accession>
<gene>
    <name evidence="1" type="ORF">Aph01nite_34340</name>
</gene>
<dbReference type="EMBL" id="BOOA01000025">
    <property type="protein sequence ID" value="GIH25124.1"/>
    <property type="molecule type" value="Genomic_DNA"/>
</dbReference>
<organism evidence="1 2">
    <name type="scientific">Acrocarpospora phusangensis</name>
    <dbReference type="NCBI Taxonomy" id="1070424"/>
    <lineage>
        <taxon>Bacteria</taxon>
        <taxon>Bacillati</taxon>
        <taxon>Actinomycetota</taxon>
        <taxon>Actinomycetes</taxon>
        <taxon>Streptosporangiales</taxon>
        <taxon>Streptosporangiaceae</taxon>
        <taxon>Acrocarpospora</taxon>
    </lineage>
</organism>
<dbReference type="Proteomes" id="UP000640052">
    <property type="component" value="Unassembled WGS sequence"/>
</dbReference>
<sequence length="113" mass="11811">MHLSDVWEGRAMTCLTPWCADHSPELDMCDAAPIPVPLFQRQMSGGIPGAVYLSVVAGGSPTVALYGSADEMSLEQADAVAYALLAMTARARAADQSHRNRGYGAPTCGEGAV</sequence>
<keyword evidence="2" id="KW-1185">Reference proteome</keyword>
<proteinExistence type="predicted"/>